<feature type="domain" description="VOC" evidence="1">
    <location>
        <begin position="6"/>
        <end position="133"/>
    </location>
</feature>
<evidence type="ECO:0000313" key="3">
    <source>
        <dbReference type="Proteomes" id="UP001217417"/>
    </source>
</evidence>
<dbReference type="InterPro" id="IPR029068">
    <property type="entry name" value="Glyas_Bleomycin-R_OHBP_Dase"/>
</dbReference>
<dbReference type="Proteomes" id="UP001217417">
    <property type="component" value="Unassembled WGS sequence"/>
</dbReference>
<accession>A0AAD7VSA2</accession>
<name>A0AAD7VSA2_9ASCO</name>
<reference evidence="2" key="1">
    <citation type="submission" date="2023-03" db="EMBL/GenBank/DDBJ databases">
        <title>Near-Complete genome sequence of Lipomyces tetrasporous NRRL Y-64009, an oleaginous yeast capable of growing on lignocellulosic hydrolysates.</title>
        <authorList>
            <consortium name="Lawrence Berkeley National Laboratory"/>
            <person name="Jagtap S.S."/>
            <person name="Liu J.-J."/>
            <person name="Walukiewicz H.E."/>
            <person name="Pangilinan J."/>
            <person name="Lipzen A."/>
            <person name="Ahrendt S."/>
            <person name="Koriabine M."/>
            <person name="Cobaugh K."/>
            <person name="Salamov A."/>
            <person name="Yoshinaga Y."/>
            <person name="Ng V."/>
            <person name="Daum C."/>
            <person name="Grigoriev I.V."/>
            <person name="Slininger P.J."/>
            <person name="Dien B.S."/>
            <person name="Jin Y.-S."/>
            <person name="Rao C.V."/>
        </authorList>
    </citation>
    <scope>NUCLEOTIDE SEQUENCE</scope>
    <source>
        <strain evidence="2">NRRL Y-64009</strain>
    </source>
</reference>
<sequence length="146" mass="16088">MSSTDKVIYLNLPVKSVSAAIPFYEAIGGVQNHTFSDATTAAMRISPTINLMLLEHDRFRSFAPPSKTIADAKSSIQMLICITMNSRDEVDAIVQKAEEAGGKMDPSPSQDLGQMYSRSFEDLDGHVWETLWMDPSFAEGKAPEDQ</sequence>
<protein>
    <recommendedName>
        <fullName evidence="1">VOC domain-containing protein</fullName>
    </recommendedName>
</protein>
<dbReference type="PANTHER" id="PTHR36503:SF2">
    <property type="entry name" value="BLR2408 PROTEIN"/>
    <property type="match status" value="1"/>
</dbReference>
<dbReference type="Pfam" id="PF00903">
    <property type="entry name" value="Glyoxalase"/>
    <property type="match status" value="1"/>
</dbReference>
<evidence type="ECO:0000313" key="2">
    <source>
        <dbReference type="EMBL" id="KAJ8099474.1"/>
    </source>
</evidence>
<dbReference type="GeneID" id="80883270"/>
<dbReference type="Gene3D" id="3.10.180.10">
    <property type="entry name" value="2,3-Dihydroxybiphenyl 1,2-Dioxygenase, domain 1"/>
    <property type="match status" value="1"/>
</dbReference>
<dbReference type="SUPFAM" id="SSF54593">
    <property type="entry name" value="Glyoxalase/Bleomycin resistance protein/Dihydroxybiphenyl dioxygenase"/>
    <property type="match status" value="1"/>
</dbReference>
<organism evidence="2 3">
    <name type="scientific">Lipomyces tetrasporus</name>
    <dbReference type="NCBI Taxonomy" id="54092"/>
    <lineage>
        <taxon>Eukaryota</taxon>
        <taxon>Fungi</taxon>
        <taxon>Dikarya</taxon>
        <taxon>Ascomycota</taxon>
        <taxon>Saccharomycotina</taxon>
        <taxon>Lipomycetes</taxon>
        <taxon>Lipomycetales</taxon>
        <taxon>Lipomycetaceae</taxon>
        <taxon>Lipomyces</taxon>
    </lineage>
</organism>
<dbReference type="RefSeq" id="XP_056042924.1">
    <property type="nucleotide sequence ID" value="XM_056188104.1"/>
</dbReference>
<dbReference type="InterPro" id="IPR004360">
    <property type="entry name" value="Glyas_Fos-R_dOase_dom"/>
</dbReference>
<dbReference type="InterPro" id="IPR037523">
    <property type="entry name" value="VOC_core"/>
</dbReference>
<comment type="caution">
    <text evidence="2">The sequence shown here is derived from an EMBL/GenBank/DDBJ whole genome shotgun (WGS) entry which is preliminary data.</text>
</comment>
<dbReference type="PROSITE" id="PS51819">
    <property type="entry name" value="VOC"/>
    <property type="match status" value="1"/>
</dbReference>
<dbReference type="EMBL" id="JARPMG010000007">
    <property type="protein sequence ID" value="KAJ8099474.1"/>
    <property type="molecule type" value="Genomic_DNA"/>
</dbReference>
<evidence type="ECO:0000259" key="1">
    <source>
        <dbReference type="PROSITE" id="PS51819"/>
    </source>
</evidence>
<gene>
    <name evidence="2" type="ORF">POJ06DRAFT_257051</name>
</gene>
<proteinExistence type="predicted"/>
<dbReference type="PANTHER" id="PTHR36503">
    <property type="entry name" value="BLR2520 PROTEIN"/>
    <property type="match status" value="1"/>
</dbReference>
<dbReference type="AlphaFoldDB" id="A0AAD7VSA2"/>
<keyword evidence="3" id="KW-1185">Reference proteome</keyword>